<sequence length="435" mass="47784">MTNPGNDCANGKAQRVLIVSLNYAPEMIAIGVYSSGMAEYMSRNGVETHVIAARPYYPAWRTYEGWRRPWWALRRGPEGTRVVHCPIYVPRAPTGGRRILHHLSFALSAFPVLLWKALIQRPDLILLVAPSLISAPGVLAAARLSGAATWLHVQDFEVEAAFATGLLDQKSLVGRLAERFEHAVLGSFDRVSSISGPMLSRLRRKDVAEWRITEFRNWADISKVKPITGVSPLKAELGIDTPHVALYSGNLANKQGLEILPDMARRLRHRTDLTIAVCGDGPMRGILKQQAQDLPMMRFFPLQPVDRLSDLLGMADLHLLPQIAGAADLVLPSKLTNMLASGRPVLATADPDTALGQEVTGCGRLVPPGDAAALAREVEALLDDAPERTRLGAAAGARAVERWDMRSILARFREQIHAVIRDPRPAEGQRDLSRF</sequence>
<organism evidence="2 3">
    <name type="scientific">Salipiger aestuarii</name>
    <dbReference type="NCBI Taxonomy" id="568098"/>
    <lineage>
        <taxon>Bacteria</taxon>
        <taxon>Pseudomonadati</taxon>
        <taxon>Pseudomonadota</taxon>
        <taxon>Alphaproteobacteria</taxon>
        <taxon>Rhodobacterales</taxon>
        <taxon>Roseobacteraceae</taxon>
        <taxon>Salipiger</taxon>
    </lineage>
</organism>
<dbReference type="SUPFAM" id="SSF53756">
    <property type="entry name" value="UDP-Glycosyltransferase/glycogen phosphorylase"/>
    <property type="match status" value="1"/>
</dbReference>
<dbReference type="InterPro" id="IPR050194">
    <property type="entry name" value="Glycosyltransferase_grp1"/>
</dbReference>
<dbReference type="InterPro" id="IPR028098">
    <property type="entry name" value="Glyco_trans_4-like_N"/>
</dbReference>
<comment type="caution">
    <text evidence="2">The sequence shown here is derived from an EMBL/GenBank/DDBJ whole genome shotgun (WGS) entry which is preliminary data.</text>
</comment>
<keyword evidence="3" id="KW-1185">Reference proteome</keyword>
<dbReference type="CDD" id="cd03794">
    <property type="entry name" value="GT4_WbuB-like"/>
    <property type="match status" value="1"/>
</dbReference>
<evidence type="ECO:0000313" key="3">
    <source>
        <dbReference type="Proteomes" id="UP000249165"/>
    </source>
</evidence>
<evidence type="ECO:0000259" key="1">
    <source>
        <dbReference type="Pfam" id="PF13579"/>
    </source>
</evidence>
<dbReference type="Gene3D" id="3.40.50.2000">
    <property type="entry name" value="Glycogen Phosphorylase B"/>
    <property type="match status" value="2"/>
</dbReference>
<keyword evidence="2" id="KW-0808">Transferase</keyword>
<dbReference type="GO" id="GO:0016757">
    <property type="term" value="F:glycosyltransferase activity"/>
    <property type="evidence" value="ECO:0007669"/>
    <property type="project" value="TreeGrafter"/>
</dbReference>
<dbReference type="EMBL" id="QLMG01000047">
    <property type="protein sequence ID" value="RAK11666.1"/>
    <property type="molecule type" value="Genomic_DNA"/>
</dbReference>
<reference evidence="2 3" key="1">
    <citation type="submission" date="2018-06" db="EMBL/GenBank/DDBJ databases">
        <title>Genomic Encyclopedia of Archaeal and Bacterial Type Strains, Phase II (KMG-II): from individual species to whole genera.</title>
        <authorList>
            <person name="Goeker M."/>
        </authorList>
    </citation>
    <scope>NUCLEOTIDE SEQUENCE [LARGE SCALE GENOMIC DNA]</scope>
    <source>
        <strain evidence="2 3">DSM 22011</strain>
    </source>
</reference>
<dbReference type="OrthoDB" id="9787293at2"/>
<dbReference type="Pfam" id="PF13692">
    <property type="entry name" value="Glyco_trans_1_4"/>
    <property type="match status" value="1"/>
</dbReference>
<dbReference type="PANTHER" id="PTHR45947:SF3">
    <property type="entry name" value="SULFOQUINOVOSYL TRANSFERASE SQD2"/>
    <property type="match status" value="1"/>
</dbReference>
<dbReference type="RefSeq" id="WP_111551078.1">
    <property type="nucleotide sequence ID" value="NZ_LIGK01000037.1"/>
</dbReference>
<dbReference type="PANTHER" id="PTHR45947">
    <property type="entry name" value="SULFOQUINOVOSYL TRANSFERASE SQD2"/>
    <property type="match status" value="1"/>
</dbReference>
<dbReference type="AlphaFoldDB" id="A0A327XUK6"/>
<dbReference type="Proteomes" id="UP000249165">
    <property type="component" value="Unassembled WGS sequence"/>
</dbReference>
<dbReference type="NCBIfam" id="NF007640">
    <property type="entry name" value="PRK10307.1"/>
    <property type="match status" value="1"/>
</dbReference>
<feature type="domain" description="Glycosyltransferase subfamily 4-like N-terminal" evidence="1">
    <location>
        <begin position="30"/>
        <end position="218"/>
    </location>
</feature>
<name>A0A327XUK6_9RHOB</name>
<proteinExistence type="predicted"/>
<protein>
    <submittedName>
        <fullName evidence="2">Colanic acid biosynthesis glycosyl transferase WcaI</fullName>
    </submittedName>
</protein>
<accession>A0A327XUK6</accession>
<gene>
    <name evidence="2" type="ORF">ATI53_10472</name>
</gene>
<dbReference type="Pfam" id="PF13579">
    <property type="entry name" value="Glyco_trans_4_4"/>
    <property type="match status" value="1"/>
</dbReference>
<evidence type="ECO:0000313" key="2">
    <source>
        <dbReference type="EMBL" id="RAK11666.1"/>
    </source>
</evidence>